<feature type="region of interest" description="Disordered" evidence="6">
    <location>
        <begin position="462"/>
        <end position="489"/>
    </location>
</feature>
<feature type="transmembrane region" description="Helical" evidence="7">
    <location>
        <begin position="44"/>
        <end position="62"/>
    </location>
</feature>
<feature type="transmembrane region" description="Helical" evidence="7">
    <location>
        <begin position="372"/>
        <end position="389"/>
    </location>
</feature>
<comment type="caution">
    <text evidence="8">The sequence shown here is derived from an EMBL/GenBank/DDBJ whole genome shotgun (WGS) entry which is preliminary data.</text>
</comment>
<name>A0A495ID56_9MICO</name>
<feature type="transmembrane region" description="Helical" evidence="7">
    <location>
        <begin position="217"/>
        <end position="238"/>
    </location>
</feature>
<evidence type="ECO:0000256" key="4">
    <source>
        <dbReference type="ARBA" id="ARBA00022989"/>
    </source>
</evidence>
<feature type="transmembrane region" description="Helical" evidence="7">
    <location>
        <begin position="401"/>
        <end position="423"/>
    </location>
</feature>
<dbReference type="PANTHER" id="PTHR30250:SF11">
    <property type="entry name" value="O-ANTIGEN TRANSPORTER-RELATED"/>
    <property type="match status" value="1"/>
</dbReference>
<feature type="transmembrane region" description="Helical" evidence="7">
    <location>
        <begin position="192"/>
        <end position="211"/>
    </location>
</feature>
<sequence>MSQTTEHAPATGSVAVAGEHRRHRGGRPAGGAMRAVGSTAVTKVFVMAISGILGIITSRLIIAHFGTAAYAQYGLLSTFPTLLPFADLGIAAVVINAVAASDEPRRDEMVKRTIVTAFRILLASGGIMVIVALVLTAFDLWPLLLGEGLLPGGNLAAGLCLAVFGVVVPLTVGQRVLVGLKKTTTQVASQAVVAPFMLLCIGVFVMFMIPAGTYLAVASYVANSLVSVICMIVAARTLRPQIGQAVRMIRHVRSYESVPAIGLAWPMLVQMVALPVAMQTDRLLLSHVSGDVQLAQYNLASQLFGIVLQTIAAAGVALWPVYAKARAQGRVESPTKPTLWFLLGGLVVGGCLALVSPWLVEFVSSGKIHLPVLLVVSFVVFVALQACKYPIGMYMTDKGGLVFQVVPILLMVPLNLGVSWLLIAPFGAAGPVIGSALSVAACQVGPNFWYVSRDLKRRRAAQAAGAAAPPSADEAREAESDFLADQTET</sequence>
<reference evidence="8 9" key="1">
    <citation type="submission" date="2018-10" db="EMBL/GenBank/DDBJ databases">
        <title>Sequencing the genomes of 1000 actinobacteria strains.</title>
        <authorList>
            <person name="Klenk H.-P."/>
        </authorList>
    </citation>
    <scope>NUCLEOTIDE SEQUENCE [LARGE SCALE GENOMIC DNA]</scope>
    <source>
        <strain evidence="8 9">DSM 17894</strain>
    </source>
</reference>
<dbReference type="Pfam" id="PF01943">
    <property type="entry name" value="Polysacc_synt"/>
    <property type="match status" value="1"/>
</dbReference>
<dbReference type="AlphaFoldDB" id="A0A495ID56"/>
<evidence type="ECO:0000256" key="2">
    <source>
        <dbReference type="ARBA" id="ARBA00022475"/>
    </source>
</evidence>
<feature type="transmembrane region" description="Helical" evidence="7">
    <location>
        <begin position="299"/>
        <end position="319"/>
    </location>
</feature>
<evidence type="ECO:0000256" key="3">
    <source>
        <dbReference type="ARBA" id="ARBA00022692"/>
    </source>
</evidence>
<feature type="compositionally biased region" description="Low complexity" evidence="6">
    <location>
        <begin position="462"/>
        <end position="472"/>
    </location>
</feature>
<gene>
    <name evidence="8" type="ORF">C8E83_0017</name>
</gene>
<feature type="transmembrane region" description="Helical" evidence="7">
    <location>
        <begin position="120"/>
        <end position="141"/>
    </location>
</feature>
<evidence type="ECO:0000256" key="7">
    <source>
        <dbReference type="SAM" id="Phobius"/>
    </source>
</evidence>
<keyword evidence="5 7" id="KW-0472">Membrane</keyword>
<keyword evidence="9" id="KW-1185">Reference proteome</keyword>
<feature type="transmembrane region" description="Helical" evidence="7">
    <location>
        <begin position="429"/>
        <end position="450"/>
    </location>
</feature>
<dbReference type="InterPro" id="IPR050833">
    <property type="entry name" value="Poly_Biosynth_Transport"/>
</dbReference>
<feature type="transmembrane region" description="Helical" evidence="7">
    <location>
        <begin position="339"/>
        <end position="360"/>
    </location>
</feature>
<dbReference type="PANTHER" id="PTHR30250">
    <property type="entry name" value="PST FAMILY PREDICTED COLANIC ACID TRANSPORTER"/>
    <property type="match status" value="1"/>
</dbReference>
<dbReference type="InterPro" id="IPR002797">
    <property type="entry name" value="Polysacc_synth"/>
</dbReference>
<evidence type="ECO:0000256" key="6">
    <source>
        <dbReference type="SAM" id="MobiDB-lite"/>
    </source>
</evidence>
<keyword evidence="3 7" id="KW-0812">Transmembrane</keyword>
<comment type="subcellular location">
    <subcellularLocation>
        <location evidence="1">Cell membrane</location>
        <topology evidence="1">Multi-pass membrane protein</topology>
    </subcellularLocation>
</comment>
<evidence type="ECO:0000256" key="1">
    <source>
        <dbReference type="ARBA" id="ARBA00004651"/>
    </source>
</evidence>
<dbReference type="GO" id="GO:0005886">
    <property type="term" value="C:plasma membrane"/>
    <property type="evidence" value="ECO:0007669"/>
    <property type="project" value="UniProtKB-SubCell"/>
</dbReference>
<dbReference type="Proteomes" id="UP000280008">
    <property type="component" value="Unassembled WGS sequence"/>
</dbReference>
<keyword evidence="2" id="KW-1003">Cell membrane</keyword>
<evidence type="ECO:0000313" key="9">
    <source>
        <dbReference type="Proteomes" id="UP000280008"/>
    </source>
</evidence>
<evidence type="ECO:0000256" key="5">
    <source>
        <dbReference type="ARBA" id="ARBA00023136"/>
    </source>
</evidence>
<feature type="transmembrane region" description="Helical" evidence="7">
    <location>
        <begin position="258"/>
        <end position="279"/>
    </location>
</feature>
<accession>A0A495ID56</accession>
<feature type="transmembrane region" description="Helical" evidence="7">
    <location>
        <begin position="153"/>
        <end position="172"/>
    </location>
</feature>
<feature type="transmembrane region" description="Helical" evidence="7">
    <location>
        <begin position="82"/>
        <end position="99"/>
    </location>
</feature>
<feature type="region of interest" description="Disordered" evidence="6">
    <location>
        <begin position="1"/>
        <end position="33"/>
    </location>
</feature>
<dbReference type="EMBL" id="RBKS01000001">
    <property type="protein sequence ID" value="RKR72936.1"/>
    <property type="molecule type" value="Genomic_DNA"/>
</dbReference>
<evidence type="ECO:0000313" key="8">
    <source>
        <dbReference type="EMBL" id="RKR72936.1"/>
    </source>
</evidence>
<organism evidence="8 9">
    <name type="scientific">Frondihabitans australicus</name>
    <dbReference type="NCBI Taxonomy" id="386892"/>
    <lineage>
        <taxon>Bacteria</taxon>
        <taxon>Bacillati</taxon>
        <taxon>Actinomycetota</taxon>
        <taxon>Actinomycetes</taxon>
        <taxon>Micrococcales</taxon>
        <taxon>Microbacteriaceae</taxon>
        <taxon>Frondihabitans</taxon>
    </lineage>
</organism>
<proteinExistence type="predicted"/>
<dbReference type="RefSeq" id="WP_245981298.1">
    <property type="nucleotide sequence ID" value="NZ_RBKS01000001.1"/>
</dbReference>
<protein>
    <submittedName>
        <fullName evidence="8">O-antigen/teichoic acid export membrane protein</fullName>
    </submittedName>
</protein>
<keyword evidence="4 7" id="KW-1133">Transmembrane helix</keyword>